<keyword evidence="2 5" id="KW-0808">Transferase</keyword>
<evidence type="ECO:0000256" key="2">
    <source>
        <dbReference type="ARBA" id="ARBA00022679"/>
    </source>
</evidence>
<dbReference type="CDD" id="cd03357">
    <property type="entry name" value="LbH_MAT_GAT"/>
    <property type="match status" value="1"/>
</dbReference>
<evidence type="ECO:0000256" key="1">
    <source>
        <dbReference type="ARBA" id="ARBA00007274"/>
    </source>
</evidence>
<dbReference type="EMBL" id="JXNU01000003">
    <property type="protein sequence ID" value="KKF37634.1"/>
    <property type="molecule type" value="Genomic_DNA"/>
</dbReference>
<gene>
    <name evidence="5" type="ORF">SY86_23160</name>
</gene>
<dbReference type="STRING" id="65700.SY86_23160"/>
<evidence type="ECO:0000313" key="5">
    <source>
        <dbReference type="EMBL" id="KKF37634.1"/>
    </source>
</evidence>
<comment type="caution">
    <text evidence="5">The sequence shown here is derived from an EMBL/GenBank/DDBJ whole genome shotgun (WGS) entry which is preliminary data.</text>
</comment>
<comment type="similarity">
    <text evidence="1">Belongs to the transferase hexapeptide repeat family.</text>
</comment>
<reference evidence="5 6" key="1">
    <citation type="submission" date="2015-01" db="EMBL/GenBank/DDBJ databases">
        <title>Erwinia tracheiphila.</title>
        <authorList>
            <person name="Shapiro L.R."/>
        </authorList>
    </citation>
    <scope>NUCLEOTIDE SEQUENCE [LARGE SCALE GENOMIC DNA]</scope>
    <source>
        <strain evidence="5 6">BuffGH</strain>
    </source>
</reference>
<keyword evidence="3" id="KW-0677">Repeat</keyword>
<evidence type="ECO:0000256" key="3">
    <source>
        <dbReference type="ARBA" id="ARBA00022737"/>
    </source>
</evidence>
<dbReference type="PANTHER" id="PTHR23416:SF23">
    <property type="entry name" value="ACETYLTRANSFERASE C18B11.09C-RELATED"/>
    <property type="match status" value="1"/>
</dbReference>
<protein>
    <submittedName>
        <fullName evidence="5">Acetyltransferase</fullName>
    </submittedName>
</protein>
<dbReference type="PANTHER" id="PTHR23416">
    <property type="entry name" value="SIALIC ACID SYNTHASE-RELATED"/>
    <property type="match status" value="1"/>
</dbReference>
<dbReference type="Proteomes" id="UP000033924">
    <property type="component" value="Unassembled WGS sequence"/>
</dbReference>
<keyword evidence="4" id="KW-0012">Acyltransferase</keyword>
<dbReference type="Gene3D" id="2.160.10.10">
    <property type="entry name" value="Hexapeptide repeat proteins"/>
    <property type="match status" value="1"/>
</dbReference>
<proteinExistence type="inferred from homology"/>
<organism evidence="5 6">
    <name type="scientific">Erwinia tracheiphila</name>
    <dbReference type="NCBI Taxonomy" id="65700"/>
    <lineage>
        <taxon>Bacteria</taxon>
        <taxon>Pseudomonadati</taxon>
        <taxon>Pseudomonadota</taxon>
        <taxon>Gammaproteobacteria</taxon>
        <taxon>Enterobacterales</taxon>
        <taxon>Erwiniaceae</taxon>
        <taxon>Erwinia</taxon>
    </lineage>
</organism>
<sequence>MGGKLFDYSAAMYYRLLSSIERCRLNVRIFISSLFKAYLCKKSKSLLQQQPHGRKKENKILLKTGIVFEGKSTIVAPFYYEFGKISIGKNLYINSGCTFLDNAPINIGDNTLIGPNVNICTVTHVVNPCDRHINVIKPIWIGNNVWIGAGTVILPGVSIGDNSVIGANSVVNCDVPPNVLYAGSPAKLIKQLVS</sequence>
<dbReference type="GO" id="GO:0008374">
    <property type="term" value="F:O-acyltransferase activity"/>
    <property type="evidence" value="ECO:0007669"/>
    <property type="project" value="TreeGrafter"/>
</dbReference>
<dbReference type="Pfam" id="PF00132">
    <property type="entry name" value="Hexapep"/>
    <property type="match status" value="1"/>
</dbReference>
<dbReference type="PATRIC" id="fig|65700.7.peg.5764"/>
<keyword evidence="6" id="KW-1185">Reference proteome</keyword>
<name>A0A0M2KFD0_9GAMM</name>
<evidence type="ECO:0000313" key="6">
    <source>
        <dbReference type="Proteomes" id="UP000033924"/>
    </source>
</evidence>
<dbReference type="SUPFAM" id="SSF51161">
    <property type="entry name" value="Trimeric LpxA-like enzymes"/>
    <property type="match status" value="1"/>
</dbReference>
<dbReference type="RefSeq" id="WP_016192698.1">
    <property type="nucleotide sequence ID" value="NZ_CP089932.1"/>
</dbReference>
<evidence type="ECO:0000256" key="4">
    <source>
        <dbReference type="ARBA" id="ARBA00023315"/>
    </source>
</evidence>
<dbReference type="InterPro" id="IPR051159">
    <property type="entry name" value="Hexapeptide_acetyltransf"/>
</dbReference>
<dbReference type="AlphaFoldDB" id="A0A0M2KFD0"/>
<dbReference type="InterPro" id="IPR011004">
    <property type="entry name" value="Trimer_LpxA-like_sf"/>
</dbReference>
<dbReference type="InterPro" id="IPR001451">
    <property type="entry name" value="Hexapep"/>
</dbReference>
<dbReference type="PROSITE" id="PS00101">
    <property type="entry name" value="HEXAPEP_TRANSFERASES"/>
    <property type="match status" value="1"/>
</dbReference>
<dbReference type="InterPro" id="IPR018357">
    <property type="entry name" value="Hexapep_transf_CS"/>
</dbReference>
<accession>A0A0M2KFD0</accession>